<dbReference type="Gene3D" id="3.40.50.720">
    <property type="entry name" value="NAD(P)-binding Rossmann-like Domain"/>
    <property type="match status" value="1"/>
</dbReference>
<dbReference type="SMART" id="SM00829">
    <property type="entry name" value="PKS_ER"/>
    <property type="match status" value="1"/>
</dbReference>
<name>A0A0R2KJ46_9LACO</name>
<dbReference type="PATRIC" id="fig|89059.3.peg.545"/>
<dbReference type="Gene3D" id="3.90.180.10">
    <property type="entry name" value="Medium-chain alcohol dehydrogenases, catalytic domain"/>
    <property type="match status" value="1"/>
</dbReference>
<reference evidence="2 3" key="1">
    <citation type="journal article" date="2015" name="Genome Announc.">
        <title>Expanding the biotechnology potential of lactobacilli through comparative genomics of 213 strains and associated genera.</title>
        <authorList>
            <person name="Sun Z."/>
            <person name="Harris H.M."/>
            <person name="McCann A."/>
            <person name="Guo C."/>
            <person name="Argimon S."/>
            <person name="Zhang W."/>
            <person name="Yang X."/>
            <person name="Jeffery I.B."/>
            <person name="Cooney J.C."/>
            <person name="Kagawa T.F."/>
            <person name="Liu W."/>
            <person name="Song Y."/>
            <person name="Salvetti E."/>
            <person name="Wrobel A."/>
            <person name="Rasinkangas P."/>
            <person name="Parkhill J."/>
            <person name="Rea M.C."/>
            <person name="O'Sullivan O."/>
            <person name="Ritari J."/>
            <person name="Douillard F.P."/>
            <person name="Paul Ross R."/>
            <person name="Yang R."/>
            <person name="Briner A.E."/>
            <person name="Felis G.E."/>
            <person name="de Vos W.M."/>
            <person name="Barrangou R."/>
            <person name="Klaenhammer T.R."/>
            <person name="Caufield P.W."/>
            <person name="Cui Y."/>
            <person name="Zhang H."/>
            <person name="O'Toole P.W."/>
        </authorList>
    </citation>
    <scope>NUCLEOTIDE SEQUENCE [LARGE SCALE GENOMIC DNA]</scope>
    <source>
        <strain evidence="2 3">DSM 15353</strain>
    </source>
</reference>
<dbReference type="Pfam" id="PF00107">
    <property type="entry name" value="ADH_zinc_N"/>
    <property type="match status" value="1"/>
</dbReference>
<gene>
    <name evidence="2" type="ORF">IV43_GL000529</name>
</gene>
<dbReference type="Proteomes" id="UP000051491">
    <property type="component" value="Unassembled WGS sequence"/>
</dbReference>
<accession>A0A0R2KJ46</accession>
<dbReference type="InterPro" id="IPR014188">
    <property type="entry name" value="Acrylyl-CoA_reductase_AcuI"/>
</dbReference>
<dbReference type="SUPFAM" id="SSF51735">
    <property type="entry name" value="NAD(P)-binding Rossmann-fold domains"/>
    <property type="match status" value="1"/>
</dbReference>
<evidence type="ECO:0000313" key="2">
    <source>
        <dbReference type="EMBL" id="KRN86628.1"/>
    </source>
</evidence>
<dbReference type="InterPro" id="IPR013149">
    <property type="entry name" value="ADH-like_C"/>
</dbReference>
<dbReference type="Pfam" id="PF08240">
    <property type="entry name" value="ADH_N"/>
    <property type="match status" value="1"/>
</dbReference>
<dbReference type="InterPro" id="IPR013154">
    <property type="entry name" value="ADH-like_N"/>
</dbReference>
<protein>
    <submittedName>
        <fullName evidence="2">Alcohol dehydrogenase</fullName>
    </submittedName>
</protein>
<dbReference type="PANTHER" id="PTHR43677:SF1">
    <property type="entry name" value="ACRYLYL-COA REDUCTASE ACUI-RELATED"/>
    <property type="match status" value="1"/>
</dbReference>
<dbReference type="STRING" id="89059.LAC1533_0148"/>
<dbReference type="InterPro" id="IPR051397">
    <property type="entry name" value="Zn-ADH-like_protein"/>
</dbReference>
<dbReference type="CDD" id="cd05280">
    <property type="entry name" value="MDR_yhdh_yhfp"/>
    <property type="match status" value="1"/>
</dbReference>
<comment type="caution">
    <text evidence="2">The sequence shown here is derived from an EMBL/GenBank/DDBJ whole genome shotgun (WGS) entry which is preliminary data.</text>
</comment>
<dbReference type="InterPro" id="IPR036291">
    <property type="entry name" value="NAD(P)-bd_dom_sf"/>
</dbReference>
<dbReference type="InterPro" id="IPR011032">
    <property type="entry name" value="GroES-like_sf"/>
</dbReference>
<dbReference type="GO" id="GO:0043957">
    <property type="term" value="F:acryloyl-CoA reductase (NADPH) activity"/>
    <property type="evidence" value="ECO:0007669"/>
    <property type="project" value="TreeGrafter"/>
</dbReference>
<feature type="domain" description="Enoyl reductase (ER)" evidence="1">
    <location>
        <begin position="33"/>
        <end position="338"/>
    </location>
</feature>
<dbReference type="AlphaFoldDB" id="A0A0R2KJ46"/>
<evidence type="ECO:0000313" key="3">
    <source>
        <dbReference type="Proteomes" id="UP000051491"/>
    </source>
</evidence>
<dbReference type="InterPro" id="IPR020843">
    <property type="entry name" value="ER"/>
</dbReference>
<organism evidence="2 3">
    <name type="scientific">Ligilactobacillus acidipiscis</name>
    <dbReference type="NCBI Taxonomy" id="89059"/>
    <lineage>
        <taxon>Bacteria</taxon>
        <taxon>Bacillati</taxon>
        <taxon>Bacillota</taxon>
        <taxon>Bacilli</taxon>
        <taxon>Lactobacillales</taxon>
        <taxon>Lactobacillaceae</taxon>
        <taxon>Ligilactobacillus</taxon>
    </lineage>
</organism>
<evidence type="ECO:0000259" key="1">
    <source>
        <dbReference type="SMART" id="SM00829"/>
    </source>
</evidence>
<dbReference type="SUPFAM" id="SSF50129">
    <property type="entry name" value="GroES-like"/>
    <property type="match status" value="1"/>
</dbReference>
<dbReference type="PANTHER" id="PTHR43677">
    <property type="entry name" value="SHORT-CHAIN DEHYDROGENASE/REDUCTASE"/>
    <property type="match status" value="1"/>
</dbReference>
<dbReference type="NCBIfam" id="TIGR02823">
    <property type="entry name" value="oxido_YhdH"/>
    <property type="match status" value="1"/>
</dbReference>
<sequence>MILFKEEVSEKGGSLMTNFKGFIVRNYDSKVEGQIEKLSTDDLSAGNVLIKVEYSSLNYKDMLAFQKNGGVIRNYPLIPGIDLAGTVISSEDANFKEGEWVLGAGYGLGVSHSGGLAEIARVPGEWLTKVPENMTTREAMIYGTAGLTAGLSIKALLEAGMKPEDHVLVTGSTGGVGSIATKILAKLGYENLAALVRKPGQAKIAQSLGATEVIDASSIRSGKPLQHQTFDYVLDTVGGDVAAALLSMVKIDGAMSVCGNVGGNKLATSVLPFILRGISLLGIDSITPPAEIQNEIWQKLATDWNIVDELVVDKVGLDEVLQVVQKLKDGQHLGRTIVKIQ</sequence>
<proteinExistence type="predicted"/>
<dbReference type="EMBL" id="JQBK01000015">
    <property type="protein sequence ID" value="KRN86628.1"/>
    <property type="molecule type" value="Genomic_DNA"/>
</dbReference>